<gene>
    <name evidence="3" type="ORF">BJ997_004173</name>
    <name evidence="2" type="ORF">GY21_13040</name>
</gene>
<dbReference type="EMBL" id="JPXF01000055">
    <property type="protein sequence ID" value="KGJ72787.1"/>
    <property type="molecule type" value="Genomic_DNA"/>
</dbReference>
<evidence type="ECO:0000313" key="4">
    <source>
        <dbReference type="Proteomes" id="UP000029864"/>
    </source>
</evidence>
<reference evidence="2 4" key="1">
    <citation type="submission" date="2014-08" db="EMBL/GenBank/DDBJ databases">
        <authorList>
            <person name="Sisinthy S."/>
        </authorList>
    </citation>
    <scope>NUCLEOTIDE SEQUENCE [LARGE SCALE GENOMIC DNA]</scope>
    <source>
        <strain evidence="2 4">RuG17</strain>
    </source>
</reference>
<evidence type="ECO:0000313" key="2">
    <source>
        <dbReference type="EMBL" id="KGJ72787.1"/>
    </source>
</evidence>
<reference evidence="3 5" key="2">
    <citation type="submission" date="2020-08" db="EMBL/GenBank/DDBJ databases">
        <title>Sequencing the genomes of 1000 actinobacteria strains.</title>
        <authorList>
            <person name="Klenk H.-P."/>
        </authorList>
    </citation>
    <scope>NUCLEOTIDE SEQUENCE [LARGE SCALE GENOMIC DNA]</scope>
    <source>
        <strain evidence="3 5">DSM 21065</strain>
    </source>
</reference>
<feature type="region of interest" description="Disordered" evidence="1">
    <location>
        <begin position="265"/>
        <end position="284"/>
    </location>
</feature>
<proteinExistence type="predicted"/>
<comment type="caution">
    <text evidence="2">The sequence shown here is derived from an EMBL/GenBank/DDBJ whole genome shotgun (WGS) entry which is preliminary data.</text>
</comment>
<dbReference type="AlphaFoldDB" id="A0A099J5J8"/>
<protein>
    <submittedName>
        <fullName evidence="2">Uncharacterized protein</fullName>
    </submittedName>
</protein>
<keyword evidence="4" id="KW-1185">Reference proteome</keyword>
<organism evidence="2 4">
    <name type="scientific">Cryobacterium roopkundense</name>
    <dbReference type="NCBI Taxonomy" id="1001240"/>
    <lineage>
        <taxon>Bacteria</taxon>
        <taxon>Bacillati</taxon>
        <taxon>Actinomycetota</taxon>
        <taxon>Actinomycetes</taxon>
        <taxon>Micrococcales</taxon>
        <taxon>Microbacteriaceae</taxon>
        <taxon>Cryobacterium</taxon>
    </lineage>
</organism>
<evidence type="ECO:0000313" key="5">
    <source>
        <dbReference type="Proteomes" id="UP000561726"/>
    </source>
</evidence>
<evidence type="ECO:0000313" key="3">
    <source>
        <dbReference type="EMBL" id="MBB5643625.1"/>
    </source>
</evidence>
<evidence type="ECO:0000256" key="1">
    <source>
        <dbReference type="SAM" id="MobiDB-lite"/>
    </source>
</evidence>
<dbReference type="RefSeq" id="WP_035837181.1">
    <property type="nucleotide sequence ID" value="NZ_JACHBQ010000001.1"/>
</dbReference>
<dbReference type="Proteomes" id="UP000029864">
    <property type="component" value="Unassembled WGS sequence"/>
</dbReference>
<dbReference type="eggNOG" id="ENOG50324RX">
    <property type="taxonomic scope" value="Bacteria"/>
</dbReference>
<name>A0A099J5J8_9MICO</name>
<dbReference type="Proteomes" id="UP000561726">
    <property type="component" value="Unassembled WGS sequence"/>
</dbReference>
<dbReference type="OrthoDB" id="5108561at2"/>
<accession>A0A099J5J8</accession>
<feature type="region of interest" description="Disordered" evidence="1">
    <location>
        <begin position="45"/>
        <end position="68"/>
    </location>
</feature>
<sequence>MPQNHTSKAFNTPLKKKIFGGAVTVITAGSLLGLGAVGAQASPLDQVTDTTSGTSATSSTSADGKASTTDDVIAAVKQQLRADLSQGGSMSEKAQNVSQTVAGQSALFASLPANLQADLTSLNAASGPERDALAAQIGTTALDGGYGEEAQKVATAVQDDPKHPLAAALRALVGQTGEHSDKVGEHADRSAEKTSQRVTEALIEHPELFANLPTNLQDDLTALKDAPEADRAVDADAIEAKALAGEYGAEIQKIAGHIQADDDVTAGGEVSADTDVKTDAGTGK</sequence>
<feature type="compositionally biased region" description="Low complexity" evidence="1">
    <location>
        <begin position="48"/>
        <end position="68"/>
    </location>
</feature>
<dbReference type="EMBL" id="JACHBQ010000001">
    <property type="protein sequence ID" value="MBB5643625.1"/>
    <property type="molecule type" value="Genomic_DNA"/>
</dbReference>